<reference evidence="8 9" key="2">
    <citation type="journal article" date="2017" name="Nature">
        <title>The Apostasia genome and the evolution of orchids.</title>
        <authorList>
            <person name="Zhang G.Q."/>
            <person name="Liu K.W."/>
            <person name="Li Z."/>
            <person name="Lohaus R."/>
            <person name="Hsiao Y.Y."/>
            <person name="Niu S.C."/>
            <person name="Wang J.Y."/>
            <person name="Lin Y.C."/>
            <person name="Xu Q."/>
            <person name="Chen L.J."/>
            <person name="Yoshida K."/>
            <person name="Fujiwara S."/>
            <person name="Wang Z.W."/>
            <person name="Zhang Y.Q."/>
            <person name="Mitsuda N."/>
            <person name="Wang M."/>
            <person name="Liu G.H."/>
            <person name="Pecoraro L."/>
            <person name="Huang H.X."/>
            <person name="Xiao X.J."/>
            <person name="Lin M."/>
            <person name="Wu X.Y."/>
            <person name="Wu W.L."/>
            <person name="Chen Y.Y."/>
            <person name="Chang S.B."/>
            <person name="Sakamoto S."/>
            <person name="Ohme-Takagi M."/>
            <person name="Yagi M."/>
            <person name="Zeng S.J."/>
            <person name="Shen C.Y."/>
            <person name="Yeh C.M."/>
            <person name="Luo Y.B."/>
            <person name="Tsai W.C."/>
            <person name="Van de Peer Y."/>
            <person name="Liu Z.J."/>
        </authorList>
    </citation>
    <scope>NUCLEOTIDE SEQUENCE [LARGE SCALE GENOMIC DNA]</scope>
    <source>
        <tissue evidence="8">The whole plant</tissue>
    </source>
</reference>
<feature type="domain" description="FLZ-type" evidence="7">
    <location>
        <begin position="61"/>
        <end position="104"/>
    </location>
</feature>
<feature type="compositionally biased region" description="Basic and acidic residues" evidence="6">
    <location>
        <begin position="22"/>
        <end position="32"/>
    </location>
</feature>
<evidence type="ECO:0000313" key="8">
    <source>
        <dbReference type="EMBL" id="PKU80923.1"/>
    </source>
</evidence>
<evidence type="ECO:0000256" key="6">
    <source>
        <dbReference type="SAM" id="MobiDB-lite"/>
    </source>
</evidence>
<dbReference type="EMBL" id="KZ502307">
    <property type="protein sequence ID" value="PKU80923.1"/>
    <property type="molecule type" value="Genomic_DNA"/>
</dbReference>
<feature type="region of interest" description="Disordered" evidence="6">
    <location>
        <begin position="1"/>
        <end position="45"/>
    </location>
</feature>
<evidence type="ECO:0000256" key="2">
    <source>
        <dbReference type="ARBA" id="ARBA00009374"/>
    </source>
</evidence>
<protein>
    <recommendedName>
        <fullName evidence="7">FLZ-type domain-containing protein</fullName>
    </recommendedName>
</protein>
<sequence>MRRTTSLSEFSSFLRPSSRPTWSDENHSEKIRPAPKRKDVKQRHSTDLSSVNAAHFVDADPFLNACGFCKRSIGAGIDTFMYREVAFCSKRCRDKLISEDTRKKKKKPFLSSMQKGNLLPPIKASISSA</sequence>
<name>A0A2I0WZ38_9ASPA</name>
<keyword evidence="9" id="KW-1185">Reference proteome</keyword>
<dbReference type="Proteomes" id="UP000233837">
    <property type="component" value="Unassembled WGS sequence"/>
</dbReference>
<evidence type="ECO:0000256" key="3">
    <source>
        <dbReference type="ARBA" id="ARBA00022490"/>
    </source>
</evidence>
<dbReference type="GO" id="GO:0046872">
    <property type="term" value="F:metal ion binding"/>
    <property type="evidence" value="ECO:0007669"/>
    <property type="project" value="UniProtKB-KW"/>
</dbReference>
<dbReference type="Pfam" id="PF04570">
    <property type="entry name" value="zf-FLZ"/>
    <property type="match status" value="1"/>
</dbReference>
<organism evidence="8 9">
    <name type="scientific">Dendrobium catenatum</name>
    <dbReference type="NCBI Taxonomy" id="906689"/>
    <lineage>
        <taxon>Eukaryota</taxon>
        <taxon>Viridiplantae</taxon>
        <taxon>Streptophyta</taxon>
        <taxon>Embryophyta</taxon>
        <taxon>Tracheophyta</taxon>
        <taxon>Spermatophyta</taxon>
        <taxon>Magnoliopsida</taxon>
        <taxon>Liliopsida</taxon>
        <taxon>Asparagales</taxon>
        <taxon>Orchidaceae</taxon>
        <taxon>Epidendroideae</taxon>
        <taxon>Malaxideae</taxon>
        <taxon>Dendrobiinae</taxon>
        <taxon>Dendrobium</taxon>
    </lineage>
</organism>
<accession>A0A2I0WZ38</accession>
<evidence type="ECO:0000256" key="1">
    <source>
        <dbReference type="ARBA" id="ARBA00004496"/>
    </source>
</evidence>
<dbReference type="PANTHER" id="PTHR33059">
    <property type="entry name" value="FCS-LIKE ZINC FINGER 5"/>
    <property type="match status" value="1"/>
</dbReference>
<dbReference type="PANTHER" id="PTHR33059:SF4">
    <property type="entry name" value="FCS-LIKE ZINC FINGER 5"/>
    <property type="match status" value="1"/>
</dbReference>
<feature type="region of interest" description="Disordered" evidence="6">
    <location>
        <begin position="102"/>
        <end position="129"/>
    </location>
</feature>
<comment type="similarity">
    <text evidence="2">Belongs to the FLZ family.</text>
</comment>
<dbReference type="AlphaFoldDB" id="A0A2I0WZ38"/>
<comment type="subcellular location">
    <subcellularLocation>
        <location evidence="1">Cytoplasm</location>
    </subcellularLocation>
</comment>
<evidence type="ECO:0000256" key="5">
    <source>
        <dbReference type="PROSITE-ProRule" id="PRU01131"/>
    </source>
</evidence>
<reference evidence="8 9" key="1">
    <citation type="journal article" date="2016" name="Sci. Rep.">
        <title>The Dendrobium catenatum Lindl. genome sequence provides insights into polysaccharide synthase, floral development and adaptive evolution.</title>
        <authorList>
            <person name="Zhang G.Q."/>
            <person name="Xu Q."/>
            <person name="Bian C."/>
            <person name="Tsai W.C."/>
            <person name="Yeh C.M."/>
            <person name="Liu K.W."/>
            <person name="Yoshida K."/>
            <person name="Zhang L.S."/>
            <person name="Chang S.B."/>
            <person name="Chen F."/>
            <person name="Shi Y."/>
            <person name="Su Y.Y."/>
            <person name="Zhang Y.Q."/>
            <person name="Chen L.J."/>
            <person name="Yin Y."/>
            <person name="Lin M."/>
            <person name="Huang H."/>
            <person name="Deng H."/>
            <person name="Wang Z.W."/>
            <person name="Zhu S.L."/>
            <person name="Zhao X."/>
            <person name="Deng C."/>
            <person name="Niu S.C."/>
            <person name="Huang J."/>
            <person name="Wang M."/>
            <person name="Liu G.H."/>
            <person name="Yang H.J."/>
            <person name="Xiao X.J."/>
            <person name="Hsiao Y.Y."/>
            <person name="Wu W.L."/>
            <person name="Chen Y.Y."/>
            <person name="Mitsuda N."/>
            <person name="Ohme-Takagi M."/>
            <person name="Luo Y.B."/>
            <person name="Van de Peer Y."/>
            <person name="Liu Z.J."/>
        </authorList>
    </citation>
    <scope>NUCLEOTIDE SEQUENCE [LARGE SCALE GENOMIC DNA]</scope>
    <source>
        <tissue evidence="8">The whole plant</tissue>
    </source>
</reference>
<keyword evidence="3" id="KW-0963">Cytoplasm</keyword>
<proteinExistence type="inferred from homology"/>
<dbReference type="GO" id="GO:0005737">
    <property type="term" value="C:cytoplasm"/>
    <property type="evidence" value="ECO:0007669"/>
    <property type="project" value="UniProtKB-SubCell"/>
</dbReference>
<feature type="compositionally biased region" description="Basic residues" evidence="6">
    <location>
        <begin position="33"/>
        <end position="43"/>
    </location>
</feature>
<feature type="zinc finger region" description="FLZ-type" evidence="5">
    <location>
        <begin position="61"/>
        <end position="104"/>
    </location>
</feature>
<dbReference type="InterPro" id="IPR007650">
    <property type="entry name" value="Zf-FLZ_dom"/>
</dbReference>
<dbReference type="OrthoDB" id="728228at2759"/>
<evidence type="ECO:0000259" key="7">
    <source>
        <dbReference type="PROSITE" id="PS51795"/>
    </source>
</evidence>
<evidence type="ECO:0000256" key="4">
    <source>
        <dbReference type="ARBA" id="ARBA00022723"/>
    </source>
</evidence>
<dbReference type="PROSITE" id="PS51795">
    <property type="entry name" value="ZF_FLZ"/>
    <property type="match status" value="1"/>
</dbReference>
<keyword evidence="4" id="KW-0479">Metal-binding</keyword>
<evidence type="ECO:0000313" key="9">
    <source>
        <dbReference type="Proteomes" id="UP000233837"/>
    </source>
</evidence>
<gene>
    <name evidence="8" type="ORF">MA16_Dca025507</name>
</gene>
<feature type="compositionally biased region" description="Polar residues" evidence="6">
    <location>
        <begin position="1"/>
        <end position="21"/>
    </location>
</feature>